<dbReference type="PANTHER" id="PTHR43443:SF1">
    <property type="entry name" value="3-HEXULOSE-6-PHOSPHATE ISOMERASE"/>
    <property type="match status" value="1"/>
</dbReference>
<dbReference type="GO" id="GO:1901135">
    <property type="term" value="P:carbohydrate derivative metabolic process"/>
    <property type="evidence" value="ECO:0007669"/>
    <property type="project" value="InterPro"/>
</dbReference>
<dbReference type="Gene3D" id="3.40.50.10490">
    <property type="entry name" value="Glucose-6-phosphate isomerase like protein, domain 1"/>
    <property type="match status" value="1"/>
</dbReference>
<feature type="domain" description="SIS" evidence="2">
    <location>
        <begin position="55"/>
        <end position="199"/>
    </location>
</feature>
<evidence type="ECO:0000259" key="2">
    <source>
        <dbReference type="PROSITE" id="PS51464"/>
    </source>
</evidence>
<dbReference type="GO" id="GO:0016853">
    <property type="term" value="F:isomerase activity"/>
    <property type="evidence" value="ECO:0007669"/>
    <property type="project" value="UniProtKB-KW"/>
</dbReference>
<dbReference type="GO" id="GO:0097367">
    <property type="term" value="F:carbohydrate derivative binding"/>
    <property type="evidence" value="ECO:0007669"/>
    <property type="project" value="InterPro"/>
</dbReference>
<comment type="caution">
    <text evidence="3">The sequence shown here is derived from an EMBL/GenBank/DDBJ whole genome shotgun (WGS) entry which is preliminary data.</text>
</comment>
<gene>
    <name evidence="3" type="ORF">C8D77_10962</name>
</gene>
<dbReference type="Proteomes" id="UP000245631">
    <property type="component" value="Unassembled WGS sequence"/>
</dbReference>
<dbReference type="SUPFAM" id="SSF53697">
    <property type="entry name" value="SIS domain"/>
    <property type="match status" value="1"/>
</dbReference>
<dbReference type="GeneID" id="61054473"/>
<protein>
    <submittedName>
        <fullName evidence="3">3-hexulose-6-phosphate isomerase</fullName>
    </submittedName>
</protein>
<dbReference type="CDD" id="cd05005">
    <property type="entry name" value="SIS_PHI"/>
    <property type="match status" value="1"/>
</dbReference>
<keyword evidence="3" id="KW-0413">Isomerase</keyword>
<accession>A0A8E2WBW3</accession>
<dbReference type="InterPro" id="IPR017552">
    <property type="entry name" value="PHI/rmpB"/>
</dbReference>
<evidence type="ECO:0000256" key="1">
    <source>
        <dbReference type="ARBA" id="ARBA00009235"/>
    </source>
</evidence>
<dbReference type="InterPro" id="IPR001347">
    <property type="entry name" value="SIS_dom"/>
</dbReference>
<evidence type="ECO:0000313" key="4">
    <source>
        <dbReference type="Proteomes" id="UP000245631"/>
    </source>
</evidence>
<evidence type="ECO:0000313" key="3">
    <source>
        <dbReference type="EMBL" id="PWJ88844.1"/>
    </source>
</evidence>
<dbReference type="Pfam" id="PF01380">
    <property type="entry name" value="SIS"/>
    <property type="match status" value="1"/>
</dbReference>
<dbReference type="InterPro" id="IPR046348">
    <property type="entry name" value="SIS_dom_sf"/>
</dbReference>
<dbReference type="RefSeq" id="WP_425453758.1">
    <property type="nucleotide sequence ID" value="NZ_QGGH01000009.1"/>
</dbReference>
<dbReference type="EMBL" id="QGGH01000009">
    <property type="protein sequence ID" value="PWJ88844.1"/>
    <property type="molecule type" value="Genomic_DNA"/>
</dbReference>
<dbReference type="PROSITE" id="PS51464">
    <property type="entry name" value="SIS"/>
    <property type="match status" value="1"/>
</dbReference>
<reference evidence="3 4" key="1">
    <citation type="submission" date="2018-05" db="EMBL/GenBank/DDBJ databases">
        <title>Genomic Encyclopedia of Type Strains, Phase IV (KMG-IV): sequencing the most valuable type-strain genomes for metagenomic binning, comparative biology and taxonomic classification.</title>
        <authorList>
            <person name="Goeker M."/>
        </authorList>
    </citation>
    <scope>NUCLEOTIDE SEQUENCE [LARGE SCALE GENOMIC DNA]</scope>
    <source>
        <strain evidence="3 4">DSM 2626</strain>
    </source>
</reference>
<dbReference type="PANTHER" id="PTHR43443">
    <property type="entry name" value="3-HEXULOSE-6-PHOSPHATE ISOMERASE"/>
    <property type="match status" value="1"/>
</dbReference>
<comment type="similarity">
    <text evidence="1">Belongs to the SIS family. PHI subfamily.</text>
</comment>
<name>A0A8E2WBW3_RHILI</name>
<sequence length="212" mass="22463">MSKIKLFAAARAAKSQDDFNGRFAVSDKSKSLFETALDELGGVLARIDESRIDAACKMLASARLIVVYGCGREALQVKGFAMRLYHLGLPVAVVGDMTTPPLGQGDVFLVSSGPGETSTVLTLMQVAHDAGATNLLLTAQAESGAAQRADFTLLIPAQTMANDQGAQRTSVLPMGSVFEGALFLLFEAMVLKLKDLIGASPEAMRARHTNME</sequence>
<dbReference type="AlphaFoldDB" id="A0A8E2WBW3"/>
<proteinExistence type="inferred from homology"/>
<organism evidence="3 4">
    <name type="scientific">Rhizobium loti</name>
    <name type="common">Mesorhizobium loti</name>
    <dbReference type="NCBI Taxonomy" id="381"/>
    <lineage>
        <taxon>Bacteria</taxon>
        <taxon>Pseudomonadati</taxon>
        <taxon>Pseudomonadota</taxon>
        <taxon>Alphaproteobacteria</taxon>
        <taxon>Hyphomicrobiales</taxon>
        <taxon>Phyllobacteriaceae</taxon>
        <taxon>Mesorhizobium</taxon>
    </lineage>
</organism>